<proteinExistence type="predicted"/>
<name>A0AAD7IUU4_9AGAR</name>
<gene>
    <name evidence="1" type="ORF">DFH07DRAFT_541870</name>
</gene>
<keyword evidence="2" id="KW-1185">Reference proteome</keyword>
<dbReference type="EMBL" id="JARJLG010000080">
    <property type="protein sequence ID" value="KAJ7750927.1"/>
    <property type="molecule type" value="Genomic_DNA"/>
</dbReference>
<accession>A0AAD7IUU4</accession>
<comment type="caution">
    <text evidence="1">The sequence shown here is derived from an EMBL/GenBank/DDBJ whole genome shotgun (WGS) entry which is preliminary data.</text>
</comment>
<reference evidence="1" key="1">
    <citation type="submission" date="2023-03" db="EMBL/GenBank/DDBJ databases">
        <title>Massive genome expansion in bonnet fungi (Mycena s.s.) driven by repeated elements and novel gene families across ecological guilds.</title>
        <authorList>
            <consortium name="Lawrence Berkeley National Laboratory"/>
            <person name="Harder C.B."/>
            <person name="Miyauchi S."/>
            <person name="Viragh M."/>
            <person name="Kuo A."/>
            <person name="Thoen E."/>
            <person name="Andreopoulos B."/>
            <person name="Lu D."/>
            <person name="Skrede I."/>
            <person name="Drula E."/>
            <person name="Henrissat B."/>
            <person name="Morin E."/>
            <person name="Kohler A."/>
            <person name="Barry K."/>
            <person name="LaButti K."/>
            <person name="Morin E."/>
            <person name="Salamov A."/>
            <person name="Lipzen A."/>
            <person name="Mereny Z."/>
            <person name="Hegedus B."/>
            <person name="Baldrian P."/>
            <person name="Stursova M."/>
            <person name="Weitz H."/>
            <person name="Taylor A."/>
            <person name="Grigoriev I.V."/>
            <person name="Nagy L.G."/>
            <person name="Martin F."/>
            <person name="Kauserud H."/>
        </authorList>
    </citation>
    <scope>NUCLEOTIDE SEQUENCE</scope>
    <source>
        <strain evidence="1">CBHHK188m</strain>
    </source>
</reference>
<organism evidence="1 2">
    <name type="scientific">Mycena maculata</name>
    <dbReference type="NCBI Taxonomy" id="230809"/>
    <lineage>
        <taxon>Eukaryota</taxon>
        <taxon>Fungi</taxon>
        <taxon>Dikarya</taxon>
        <taxon>Basidiomycota</taxon>
        <taxon>Agaricomycotina</taxon>
        <taxon>Agaricomycetes</taxon>
        <taxon>Agaricomycetidae</taxon>
        <taxon>Agaricales</taxon>
        <taxon>Marasmiineae</taxon>
        <taxon>Mycenaceae</taxon>
        <taxon>Mycena</taxon>
    </lineage>
</organism>
<evidence type="ECO:0000313" key="1">
    <source>
        <dbReference type="EMBL" id="KAJ7750927.1"/>
    </source>
</evidence>
<evidence type="ECO:0000313" key="2">
    <source>
        <dbReference type="Proteomes" id="UP001215280"/>
    </source>
</evidence>
<dbReference type="AlphaFoldDB" id="A0AAD7IUU4"/>
<dbReference type="Proteomes" id="UP001215280">
    <property type="component" value="Unassembled WGS sequence"/>
</dbReference>
<sequence length="202" mass="21659">MGTAMSSSGSAGSPTFSSMLDSPIIFDAEAGFSSVGTQGYLQARREDPIPPCPPNAAGWFSKVYSEVTQKNLGAAFNALLSVFLELEGVYGWLNCGGKGLGTLHRPPQVAAWVTAGRGRGGAMGNGVGPAIPSLAEFEDLWWKWWGELQPDWRVSDPQPGRLKRDMWPAGGLENWQTLRHPGPNGALSLIATLCWWGIKAKS</sequence>
<protein>
    <submittedName>
        <fullName evidence="1">Uncharacterized protein</fullName>
    </submittedName>
</protein>